<protein>
    <submittedName>
        <fullName evidence="6">2-dehydro-3-deoxyphosphogluconate aldolase / (4S)-4-hydroxy-2-oxoglutarate aldolase</fullName>
    </submittedName>
</protein>
<evidence type="ECO:0000313" key="6">
    <source>
        <dbReference type="EMBL" id="SDD21936.1"/>
    </source>
</evidence>
<dbReference type="PANTHER" id="PTHR30246">
    <property type="entry name" value="2-KETO-3-DEOXY-6-PHOSPHOGLUCONATE ALDOLASE"/>
    <property type="match status" value="1"/>
</dbReference>
<dbReference type="PROSITE" id="PS00160">
    <property type="entry name" value="ALDOLASE_KDPG_KHG_2"/>
    <property type="match status" value="1"/>
</dbReference>
<evidence type="ECO:0000313" key="7">
    <source>
        <dbReference type="Proteomes" id="UP000199416"/>
    </source>
</evidence>
<dbReference type="Proteomes" id="UP000199416">
    <property type="component" value="Unassembled WGS sequence"/>
</dbReference>
<dbReference type="CDD" id="cd00452">
    <property type="entry name" value="KDPG_aldolase"/>
    <property type="match status" value="1"/>
</dbReference>
<evidence type="ECO:0000256" key="2">
    <source>
        <dbReference type="ARBA" id="ARBA00006906"/>
    </source>
</evidence>
<dbReference type="EMBL" id="FMZF01000006">
    <property type="protein sequence ID" value="SDD21936.1"/>
    <property type="molecule type" value="Genomic_DNA"/>
</dbReference>
<gene>
    <name evidence="6" type="ORF">SAMN05660690_3678</name>
</gene>
<keyword evidence="4" id="KW-0456">Lyase</keyword>
<dbReference type="InterPro" id="IPR013785">
    <property type="entry name" value="Aldolase_TIM"/>
</dbReference>
<dbReference type="InterPro" id="IPR031338">
    <property type="entry name" value="KDPG/KHG_AS_2"/>
</dbReference>
<organism evidence="6 7">
    <name type="scientific">Geodermatophilus telluris</name>
    <dbReference type="NCBI Taxonomy" id="1190417"/>
    <lineage>
        <taxon>Bacteria</taxon>
        <taxon>Bacillati</taxon>
        <taxon>Actinomycetota</taxon>
        <taxon>Actinomycetes</taxon>
        <taxon>Geodermatophilales</taxon>
        <taxon>Geodermatophilaceae</taxon>
        <taxon>Geodermatophilus</taxon>
    </lineage>
</organism>
<evidence type="ECO:0000256" key="3">
    <source>
        <dbReference type="ARBA" id="ARBA00011233"/>
    </source>
</evidence>
<comment type="similarity">
    <text evidence="2">Belongs to the KHG/KDPG aldolase family.</text>
</comment>
<name>A0A1G6T0A2_9ACTN</name>
<dbReference type="InterPro" id="IPR000887">
    <property type="entry name" value="Aldlse_KDPG_KHG"/>
</dbReference>
<keyword evidence="5" id="KW-0119">Carbohydrate metabolism</keyword>
<dbReference type="GO" id="GO:0016829">
    <property type="term" value="F:lyase activity"/>
    <property type="evidence" value="ECO:0007669"/>
    <property type="project" value="UniProtKB-KW"/>
</dbReference>
<comment type="subunit">
    <text evidence="3">Homotrimer.</text>
</comment>
<sequence length="227" mass="22897">MSRPPTASPPRRPMSPQLQDTGVVAILRAADGQRLGDVIDVLVECGVTCLEITMNTPGALAAVTATRDRFGDRVDVGVGTVRSAEQVGPAADAGARFVVCPDTVPAVGAAVVAAGLSWYPGAFTASEATTAWGAGATAVKLFPASAGGPRYLRELRAPLDDVPFIPTGGVRLEQVPEYVTAGAVALGIGSPLLGNALTGGLLDGEDGLSARAQEVVAAVATARAAIR</sequence>
<evidence type="ECO:0000256" key="1">
    <source>
        <dbReference type="ARBA" id="ARBA00004761"/>
    </source>
</evidence>
<evidence type="ECO:0000256" key="4">
    <source>
        <dbReference type="ARBA" id="ARBA00023239"/>
    </source>
</evidence>
<dbReference type="AlphaFoldDB" id="A0A1G6T0A2"/>
<dbReference type="Gene3D" id="3.20.20.70">
    <property type="entry name" value="Aldolase class I"/>
    <property type="match status" value="1"/>
</dbReference>
<keyword evidence="7" id="KW-1185">Reference proteome</keyword>
<proteinExistence type="inferred from homology"/>
<evidence type="ECO:0000256" key="5">
    <source>
        <dbReference type="ARBA" id="ARBA00023277"/>
    </source>
</evidence>
<accession>A0A1G6T0A2</accession>
<dbReference type="RefSeq" id="WP_217637258.1">
    <property type="nucleotide sequence ID" value="NZ_FMZF01000006.1"/>
</dbReference>
<dbReference type="PANTHER" id="PTHR30246:SF1">
    <property type="entry name" value="2-DEHYDRO-3-DEOXY-6-PHOSPHOGALACTONATE ALDOLASE-RELATED"/>
    <property type="match status" value="1"/>
</dbReference>
<comment type="pathway">
    <text evidence="1">Carbohydrate acid metabolism.</text>
</comment>
<dbReference type="Pfam" id="PF01081">
    <property type="entry name" value="Aldolase"/>
    <property type="match status" value="1"/>
</dbReference>
<reference evidence="7" key="1">
    <citation type="submission" date="2016-10" db="EMBL/GenBank/DDBJ databases">
        <authorList>
            <person name="Varghese N."/>
            <person name="Submissions S."/>
        </authorList>
    </citation>
    <scope>NUCLEOTIDE SEQUENCE [LARGE SCALE GENOMIC DNA]</scope>
    <source>
        <strain evidence="7">DSM 45421</strain>
    </source>
</reference>
<dbReference type="SUPFAM" id="SSF51569">
    <property type="entry name" value="Aldolase"/>
    <property type="match status" value="1"/>
</dbReference>
<dbReference type="STRING" id="1190417.SAMN05660690_3678"/>